<protein>
    <submittedName>
        <fullName evidence="2">Uncharacterized protein</fullName>
    </submittedName>
</protein>
<organism evidence="2">
    <name type="scientific">human gut metagenome</name>
    <dbReference type="NCBI Taxonomy" id="408170"/>
    <lineage>
        <taxon>unclassified sequences</taxon>
        <taxon>metagenomes</taxon>
        <taxon>organismal metagenomes</taxon>
    </lineage>
</organism>
<sequence>AMVINLAKSSDSDGSGKDDAISTVTGLLTPVFGNLTSVVYTLKVKG</sequence>
<comment type="caution">
    <text evidence="2">The sequence shown here is derived from an EMBL/GenBank/DDBJ whole genome shotgun (WGS) entry which is preliminary data.</text>
</comment>
<dbReference type="AlphaFoldDB" id="K1SB08"/>
<reference evidence="2" key="1">
    <citation type="journal article" date="2013" name="Environ. Microbiol.">
        <title>Microbiota from the distal guts of lean and obese adolescents exhibit partial functional redundancy besides clear differences in community structure.</title>
        <authorList>
            <person name="Ferrer M."/>
            <person name="Ruiz A."/>
            <person name="Lanza F."/>
            <person name="Haange S.B."/>
            <person name="Oberbach A."/>
            <person name="Till H."/>
            <person name="Bargiela R."/>
            <person name="Campoy C."/>
            <person name="Segura M.T."/>
            <person name="Richter M."/>
            <person name="von Bergen M."/>
            <person name="Seifert J."/>
            <person name="Suarez A."/>
        </authorList>
    </citation>
    <scope>NUCLEOTIDE SEQUENCE</scope>
</reference>
<evidence type="ECO:0000256" key="1">
    <source>
        <dbReference type="SAM" id="Phobius"/>
    </source>
</evidence>
<evidence type="ECO:0000313" key="2">
    <source>
        <dbReference type="EMBL" id="EKC44591.1"/>
    </source>
</evidence>
<keyword evidence="1" id="KW-0472">Membrane</keyword>
<proteinExistence type="predicted"/>
<feature type="transmembrane region" description="Helical" evidence="1">
    <location>
        <begin position="20"/>
        <end position="42"/>
    </location>
</feature>
<name>K1SB08_9ZZZZ</name>
<feature type="non-terminal residue" evidence="2">
    <location>
        <position position="1"/>
    </location>
</feature>
<accession>K1SB08</accession>
<keyword evidence="1" id="KW-1133">Transmembrane helix</keyword>
<keyword evidence="1" id="KW-0812">Transmembrane</keyword>
<gene>
    <name evidence="2" type="ORF">LEA_20580</name>
</gene>
<dbReference type="EMBL" id="AJWY01014142">
    <property type="protein sequence ID" value="EKC44591.1"/>
    <property type="molecule type" value="Genomic_DNA"/>
</dbReference>